<dbReference type="GO" id="GO:0033588">
    <property type="term" value="C:elongator holoenzyme complex"/>
    <property type="evidence" value="ECO:0007669"/>
    <property type="project" value="InterPro"/>
</dbReference>
<dbReference type="Proteomes" id="UP000006753">
    <property type="component" value="Unassembled WGS sequence"/>
</dbReference>
<evidence type="ECO:0000256" key="2">
    <source>
        <dbReference type="ARBA" id="ARBA00004496"/>
    </source>
</evidence>
<evidence type="ECO:0000256" key="7">
    <source>
        <dbReference type="ARBA" id="ARBA00022694"/>
    </source>
</evidence>
<comment type="similarity">
    <text evidence="4">Belongs to the ELP5 family.</text>
</comment>
<evidence type="ECO:0000313" key="10">
    <source>
        <dbReference type="EMBL" id="EKD16395.1"/>
    </source>
</evidence>
<dbReference type="AlphaFoldDB" id="K1WFW6"/>
<dbReference type="STRING" id="1072389.K1WFW6"/>
<dbReference type="Gene3D" id="3.40.50.300">
    <property type="entry name" value="P-loop containing nucleotide triphosphate hydrolases"/>
    <property type="match status" value="1"/>
</dbReference>
<dbReference type="PANTHER" id="PTHR15641:SF1">
    <property type="entry name" value="ELONGATOR COMPLEX PROTEIN 5"/>
    <property type="match status" value="1"/>
</dbReference>
<dbReference type="PANTHER" id="PTHR15641">
    <property type="entry name" value="ELONGATOR COMPLEX PROTEIN 5"/>
    <property type="match status" value="1"/>
</dbReference>
<comment type="subcellular location">
    <subcellularLocation>
        <location evidence="2">Cytoplasm</location>
    </subcellularLocation>
    <subcellularLocation>
        <location evidence="1">Nucleus</location>
    </subcellularLocation>
</comment>
<dbReference type="EMBL" id="JH921439">
    <property type="protein sequence ID" value="EKD16395.1"/>
    <property type="molecule type" value="Genomic_DNA"/>
</dbReference>
<dbReference type="GeneID" id="18761624"/>
<evidence type="ECO:0000256" key="4">
    <source>
        <dbReference type="ARBA" id="ARBA00009567"/>
    </source>
</evidence>
<dbReference type="OMA" id="WEPESTF"/>
<dbReference type="GO" id="GO:0005634">
    <property type="term" value="C:nucleus"/>
    <property type="evidence" value="ECO:0007669"/>
    <property type="project" value="UniProtKB-SubCell"/>
</dbReference>
<feature type="compositionally biased region" description="Gly residues" evidence="9">
    <location>
        <begin position="296"/>
        <end position="306"/>
    </location>
</feature>
<proteinExistence type="inferred from homology"/>
<keyword evidence="11" id="KW-1185">Reference proteome</keyword>
<evidence type="ECO:0000256" key="3">
    <source>
        <dbReference type="ARBA" id="ARBA00005043"/>
    </source>
</evidence>
<evidence type="ECO:0000256" key="8">
    <source>
        <dbReference type="ARBA" id="ARBA00023242"/>
    </source>
</evidence>
<keyword evidence="8" id="KW-0539">Nucleus</keyword>
<dbReference type="GO" id="GO:0000049">
    <property type="term" value="F:tRNA binding"/>
    <property type="evidence" value="ECO:0007669"/>
    <property type="project" value="TreeGrafter"/>
</dbReference>
<dbReference type="UniPathway" id="UPA00988"/>
<name>K1WFW6_MARBU</name>
<reference evidence="10 11" key="1">
    <citation type="journal article" date="2012" name="BMC Genomics">
        <title>Sequencing the genome of Marssonina brunnea reveals fungus-poplar co-evolution.</title>
        <authorList>
            <person name="Zhu S."/>
            <person name="Cao Y.-Z."/>
            <person name="Jiang C."/>
            <person name="Tan B.-Y."/>
            <person name="Wang Z."/>
            <person name="Feng S."/>
            <person name="Zhang L."/>
            <person name="Su X.-H."/>
            <person name="Brejova B."/>
            <person name="Vinar T."/>
            <person name="Xu M."/>
            <person name="Wang M.-X."/>
            <person name="Zhang S.-G."/>
            <person name="Huang M.-R."/>
            <person name="Wu R."/>
            <person name="Zhou Y."/>
        </authorList>
    </citation>
    <scope>NUCLEOTIDE SEQUENCE [LARGE SCALE GENOMIC DNA]</scope>
    <source>
        <strain evidence="10 11">MB_m1</strain>
    </source>
</reference>
<dbReference type="InParanoid" id="K1WFW6"/>
<feature type="region of interest" description="Disordered" evidence="9">
    <location>
        <begin position="343"/>
        <end position="376"/>
    </location>
</feature>
<dbReference type="KEGG" id="mbe:MBM_05689"/>
<dbReference type="eggNOG" id="ENOG502QQIZ">
    <property type="taxonomic scope" value="Eukaryota"/>
</dbReference>
<dbReference type="GO" id="GO:0002098">
    <property type="term" value="P:tRNA wobble uridine modification"/>
    <property type="evidence" value="ECO:0007669"/>
    <property type="project" value="InterPro"/>
</dbReference>
<sequence>MAPSPLQQRRTHNTLLFQKLLNLRDNASPFTLVLDNLEQSGGPVVREFARRAKISKSKIIFVSFSTLPKKVRFSIDVFVTARRKPLAALRTEILSHLPPPPTAAPNPSTTLPKYLLIIDTLQSLSTTHPNHLSPFLSSLLISPQISLLATYHTDIPLPRPTSPYAPPPLTTLLYLATAILTVAALPHVLAQKRARDKSIQEPVFGIHEEREGVLVGLGRNVCRDEEKGVVVNMEIRRRSGRGVLENFVLLLPSPPLATATTPARTTSKSSSPAAGLAEFVLLDDHPLYASTPSGAPGSGSGAGGPGEQDTDVEMEMATTFSLGLTQKQKRDRENVVLPYFDAQKEGGAAGPGEGGRILYDMGEEDREDFDDEEDEI</sequence>
<evidence type="ECO:0000256" key="6">
    <source>
        <dbReference type="ARBA" id="ARBA00022490"/>
    </source>
</evidence>
<dbReference type="Pfam" id="PF10483">
    <property type="entry name" value="Elong_Iki1"/>
    <property type="match status" value="1"/>
</dbReference>
<dbReference type="HOGENOM" id="CLU_050414_0_0_1"/>
<comment type="pathway">
    <text evidence="3">tRNA modification; 5-methoxycarbonylmethyl-2-thiouridine-tRNA biosynthesis.</text>
</comment>
<evidence type="ECO:0000256" key="9">
    <source>
        <dbReference type="SAM" id="MobiDB-lite"/>
    </source>
</evidence>
<dbReference type="InterPro" id="IPR019519">
    <property type="entry name" value="Elp5"/>
</dbReference>
<feature type="compositionally biased region" description="Acidic residues" evidence="9">
    <location>
        <begin position="361"/>
        <end position="376"/>
    </location>
</feature>
<feature type="region of interest" description="Disordered" evidence="9">
    <location>
        <begin position="287"/>
        <end position="310"/>
    </location>
</feature>
<dbReference type="InterPro" id="IPR027417">
    <property type="entry name" value="P-loop_NTPase"/>
</dbReference>
<dbReference type="GO" id="GO:0005829">
    <property type="term" value="C:cytosol"/>
    <property type="evidence" value="ECO:0007669"/>
    <property type="project" value="TreeGrafter"/>
</dbReference>
<protein>
    <recommendedName>
        <fullName evidence="5">Elongator complex protein 5</fullName>
    </recommendedName>
</protein>
<organism evidence="10 11">
    <name type="scientific">Marssonina brunnea f. sp. multigermtubi (strain MB_m1)</name>
    <name type="common">Marssonina leaf spot fungus</name>
    <dbReference type="NCBI Taxonomy" id="1072389"/>
    <lineage>
        <taxon>Eukaryota</taxon>
        <taxon>Fungi</taxon>
        <taxon>Dikarya</taxon>
        <taxon>Ascomycota</taxon>
        <taxon>Pezizomycotina</taxon>
        <taxon>Leotiomycetes</taxon>
        <taxon>Helotiales</taxon>
        <taxon>Drepanopezizaceae</taxon>
        <taxon>Drepanopeziza</taxon>
    </lineage>
</organism>
<keyword evidence="7" id="KW-0819">tRNA processing</keyword>
<keyword evidence="6" id="KW-0963">Cytoplasm</keyword>
<dbReference type="CDD" id="cd19496">
    <property type="entry name" value="Elp5"/>
    <property type="match status" value="1"/>
</dbReference>
<evidence type="ECO:0000256" key="1">
    <source>
        <dbReference type="ARBA" id="ARBA00004123"/>
    </source>
</evidence>
<evidence type="ECO:0000313" key="11">
    <source>
        <dbReference type="Proteomes" id="UP000006753"/>
    </source>
</evidence>
<dbReference type="OrthoDB" id="166907at2759"/>
<accession>K1WFW6</accession>
<evidence type="ECO:0000256" key="5">
    <source>
        <dbReference type="ARBA" id="ARBA00020264"/>
    </source>
</evidence>
<gene>
    <name evidence="10" type="ORF">MBM_05689</name>
</gene>